<feature type="non-terminal residue" evidence="1">
    <location>
        <position position="72"/>
    </location>
</feature>
<dbReference type="EMBL" id="CAJVPM010049764">
    <property type="protein sequence ID" value="CAG8725776.1"/>
    <property type="molecule type" value="Genomic_DNA"/>
</dbReference>
<sequence>QINGSEEMAGHVISVSHWVGWNGRGTFLFLGLFTKNVKDEQGWRKKKIEESSEILQSVEDKGRKIFLTKACT</sequence>
<feature type="non-terminal residue" evidence="1">
    <location>
        <position position="1"/>
    </location>
</feature>
<dbReference type="Proteomes" id="UP000789860">
    <property type="component" value="Unassembled WGS sequence"/>
</dbReference>
<comment type="caution">
    <text evidence="1">The sequence shown here is derived from an EMBL/GenBank/DDBJ whole genome shotgun (WGS) entry which is preliminary data.</text>
</comment>
<organism evidence="1 2">
    <name type="scientific">Scutellospora calospora</name>
    <dbReference type="NCBI Taxonomy" id="85575"/>
    <lineage>
        <taxon>Eukaryota</taxon>
        <taxon>Fungi</taxon>
        <taxon>Fungi incertae sedis</taxon>
        <taxon>Mucoromycota</taxon>
        <taxon>Glomeromycotina</taxon>
        <taxon>Glomeromycetes</taxon>
        <taxon>Diversisporales</taxon>
        <taxon>Gigasporaceae</taxon>
        <taxon>Scutellospora</taxon>
    </lineage>
</organism>
<evidence type="ECO:0000313" key="2">
    <source>
        <dbReference type="Proteomes" id="UP000789860"/>
    </source>
</evidence>
<accession>A0ACA9PY22</accession>
<name>A0ACA9PY22_9GLOM</name>
<gene>
    <name evidence="1" type="ORF">SCALOS_LOCUS11424</name>
</gene>
<evidence type="ECO:0000313" key="1">
    <source>
        <dbReference type="EMBL" id="CAG8725776.1"/>
    </source>
</evidence>
<keyword evidence="2" id="KW-1185">Reference proteome</keyword>
<proteinExistence type="predicted"/>
<protein>
    <submittedName>
        <fullName evidence="1">6823_t:CDS:1</fullName>
    </submittedName>
</protein>
<reference evidence="1" key="1">
    <citation type="submission" date="2021-06" db="EMBL/GenBank/DDBJ databases">
        <authorList>
            <person name="Kallberg Y."/>
            <person name="Tangrot J."/>
            <person name="Rosling A."/>
        </authorList>
    </citation>
    <scope>NUCLEOTIDE SEQUENCE</scope>
    <source>
        <strain evidence="1">AU212A</strain>
    </source>
</reference>